<evidence type="ECO:0000313" key="4">
    <source>
        <dbReference type="Proteomes" id="UP000759537"/>
    </source>
</evidence>
<feature type="signal peptide" evidence="2">
    <location>
        <begin position="1"/>
        <end position="23"/>
    </location>
</feature>
<reference evidence="3" key="2">
    <citation type="journal article" date="2020" name="Nat. Commun.">
        <title>Large-scale genome sequencing of mycorrhizal fungi provides insights into the early evolution of symbiotic traits.</title>
        <authorList>
            <person name="Miyauchi S."/>
            <person name="Kiss E."/>
            <person name="Kuo A."/>
            <person name="Drula E."/>
            <person name="Kohler A."/>
            <person name="Sanchez-Garcia M."/>
            <person name="Morin E."/>
            <person name="Andreopoulos B."/>
            <person name="Barry K.W."/>
            <person name="Bonito G."/>
            <person name="Buee M."/>
            <person name="Carver A."/>
            <person name="Chen C."/>
            <person name="Cichocki N."/>
            <person name="Clum A."/>
            <person name="Culley D."/>
            <person name="Crous P.W."/>
            <person name="Fauchery L."/>
            <person name="Girlanda M."/>
            <person name="Hayes R.D."/>
            <person name="Keri Z."/>
            <person name="LaButti K."/>
            <person name="Lipzen A."/>
            <person name="Lombard V."/>
            <person name="Magnuson J."/>
            <person name="Maillard F."/>
            <person name="Murat C."/>
            <person name="Nolan M."/>
            <person name="Ohm R.A."/>
            <person name="Pangilinan J."/>
            <person name="Pereira M.F."/>
            <person name="Perotto S."/>
            <person name="Peter M."/>
            <person name="Pfister S."/>
            <person name="Riley R."/>
            <person name="Sitrit Y."/>
            <person name="Stielow J.B."/>
            <person name="Szollosi G."/>
            <person name="Zifcakova L."/>
            <person name="Stursova M."/>
            <person name="Spatafora J.W."/>
            <person name="Tedersoo L."/>
            <person name="Vaario L.M."/>
            <person name="Yamada A."/>
            <person name="Yan M."/>
            <person name="Wang P."/>
            <person name="Xu J."/>
            <person name="Bruns T."/>
            <person name="Baldrian P."/>
            <person name="Vilgalys R."/>
            <person name="Dunand C."/>
            <person name="Henrissat B."/>
            <person name="Grigoriev I.V."/>
            <person name="Hibbett D."/>
            <person name="Nagy L.G."/>
            <person name="Martin F.M."/>
        </authorList>
    </citation>
    <scope>NUCLEOTIDE SEQUENCE</scope>
    <source>
        <strain evidence="3">Prilba</strain>
    </source>
</reference>
<keyword evidence="2" id="KW-0732">Signal</keyword>
<feature type="chain" id="PRO_5040449427" evidence="2">
    <location>
        <begin position="24"/>
        <end position="105"/>
    </location>
</feature>
<evidence type="ECO:0000256" key="1">
    <source>
        <dbReference type="SAM" id="MobiDB-lite"/>
    </source>
</evidence>
<proteinExistence type="predicted"/>
<dbReference type="AlphaFoldDB" id="A0A9P5JYW4"/>
<gene>
    <name evidence="3" type="ORF">DFH94DRAFT_684557</name>
</gene>
<sequence length="105" mass="11148">MRSTVLTALLFALFALFYTVAYAAPVSPQGVISLSPTPHRVQYDVITNLLGLLSNSPGAPQQTAVTASESSSAPITQPTVSRTSTLYETRFCPAGFTVSRLLLLS</sequence>
<accession>A0A9P5JYW4</accession>
<feature type="region of interest" description="Disordered" evidence="1">
    <location>
        <begin position="58"/>
        <end position="79"/>
    </location>
</feature>
<protein>
    <submittedName>
        <fullName evidence="3">Uncharacterized protein</fullName>
    </submittedName>
</protein>
<reference evidence="3" key="1">
    <citation type="submission" date="2019-10" db="EMBL/GenBank/DDBJ databases">
        <authorList>
            <consortium name="DOE Joint Genome Institute"/>
            <person name="Kuo A."/>
            <person name="Miyauchi S."/>
            <person name="Kiss E."/>
            <person name="Drula E."/>
            <person name="Kohler A."/>
            <person name="Sanchez-Garcia M."/>
            <person name="Andreopoulos B."/>
            <person name="Barry K.W."/>
            <person name="Bonito G."/>
            <person name="Buee M."/>
            <person name="Carver A."/>
            <person name="Chen C."/>
            <person name="Cichocki N."/>
            <person name="Clum A."/>
            <person name="Culley D."/>
            <person name="Crous P.W."/>
            <person name="Fauchery L."/>
            <person name="Girlanda M."/>
            <person name="Hayes R."/>
            <person name="Keri Z."/>
            <person name="LaButti K."/>
            <person name="Lipzen A."/>
            <person name="Lombard V."/>
            <person name="Magnuson J."/>
            <person name="Maillard F."/>
            <person name="Morin E."/>
            <person name="Murat C."/>
            <person name="Nolan M."/>
            <person name="Ohm R."/>
            <person name="Pangilinan J."/>
            <person name="Pereira M."/>
            <person name="Perotto S."/>
            <person name="Peter M."/>
            <person name="Riley R."/>
            <person name="Sitrit Y."/>
            <person name="Stielow B."/>
            <person name="Szollosi G."/>
            <person name="Zifcakova L."/>
            <person name="Stursova M."/>
            <person name="Spatafora J.W."/>
            <person name="Tedersoo L."/>
            <person name="Vaario L.-M."/>
            <person name="Yamada A."/>
            <person name="Yan M."/>
            <person name="Wang P."/>
            <person name="Xu J."/>
            <person name="Bruns T."/>
            <person name="Baldrian P."/>
            <person name="Vilgalys R."/>
            <person name="Henrissat B."/>
            <person name="Grigoriev I.V."/>
            <person name="Hibbett D."/>
            <person name="Nagy L.G."/>
            <person name="Martin F.M."/>
        </authorList>
    </citation>
    <scope>NUCLEOTIDE SEQUENCE</scope>
    <source>
        <strain evidence="3">Prilba</strain>
    </source>
</reference>
<evidence type="ECO:0000313" key="3">
    <source>
        <dbReference type="EMBL" id="KAF8472331.1"/>
    </source>
</evidence>
<name>A0A9P5JYW4_9AGAM</name>
<comment type="caution">
    <text evidence="3">The sequence shown here is derived from an EMBL/GenBank/DDBJ whole genome shotgun (WGS) entry which is preliminary data.</text>
</comment>
<evidence type="ECO:0000256" key="2">
    <source>
        <dbReference type="SAM" id="SignalP"/>
    </source>
</evidence>
<dbReference type="EMBL" id="WHVB01000020">
    <property type="protein sequence ID" value="KAF8472331.1"/>
    <property type="molecule type" value="Genomic_DNA"/>
</dbReference>
<dbReference type="Proteomes" id="UP000759537">
    <property type="component" value="Unassembled WGS sequence"/>
</dbReference>
<organism evidence="3 4">
    <name type="scientific">Russula ochroleuca</name>
    <dbReference type="NCBI Taxonomy" id="152965"/>
    <lineage>
        <taxon>Eukaryota</taxon>
        <taxon>Fungi</taxon>
        <taxon>Dikarya</taxon>
        <taxon>Basidiomycota</taxon>
        <taxon>Agaricomycotina</taxon>
        <taxon>Agaricomycetes</taxon>
        <taxon>Russulales</taxon>
        <taxon>Russulaceae</taxon>
        <taxon>Russula</taxon>
    </lineage>
</organism>
<keyword evidence="4" id="KW-1185">Reference proteome</keyword>